<dbReference type="SUPFAM" id="SSF53254">
    <property type="entry name" value="Phosphoglycerate mutase-like"/>
    <property type="match status" value="1"/>
</dbReference>
<proteinExistence type="predicted"/>
<dbReference type="Pfam" id="PF00300">
    <property type="entry name" value="His_Phos_1"/>
    <property type="match status" value="1"/>
</dbReference>
<dbReference type="Gene3D" id="3.40.50.1240">
    <property type="entry name" value="Phosphoglycerate mutase-like"/>
    <property type="match status" value="1"/>
</dbReference>
<dbReference type="PIRSF" id="PIRSF000709">
    <property type="entry name" value="6PFK_2-Ptase"/>
    <property type="match status" value="1"/>
</dbReference>
<protein>
    <submittedName>
        <fullName evidence="3">Probable phosphoglycerate mutase</fullName>
    </submittedName>
</protein>
<dbReference type="GO" id="GO:0016791">
    <property type="term" value="F:phosphatase activity"/>
    <property type="evidence" value="ECO:0007669"/>
    <property type="project" value="TreeGrafter"/>
</dbReference>
<evidence type="ECO:0000313" key="3">
    <source>
        <dbReference type="EMBL" id="SFA92853.1"/>
    </source>
</evidence>
<evidence type="ECO:0000256" key="1">
    <source>
        <dbReference type="PIRSR" id="PIRSR613078-1"/>
    </source>
</evidence>
<dbReference type="Proteomes" id="UP000198619">
    <property type="component" value="Unassembled WGS sequence"/>
</dbReference>
<gene>
    <name evidence="3" type="ORF">SAMN04488528_1006107</name>
</gene>
<evidence type="ECO:0000313" key="4">
    <source>
        <dbReference type="Proteomes" id="UP000198619"/>
    </source>
</evidence>
<feature type="binding site" evidence="2">
    <location>
        <begin position="7"/>
        <end position="14"/>
    </location>
    <ligand>
        <name>substrate</name>
    </ligand>
</feature>
<accession>A0A1I0WY78</accession>
<organism evidence="3 4">
    <name type="scientific">Clostridium frigidicarnis</name>
    <dbReference type="NCBI Taxonomy" id="84698"/>
    <lineage>
        <taxon>Bacteria</taxon>
        <taxon>Bacillati</taxon>
        <taxon>Bacillota</taxon>
        <taxon>Clostridia</taxon>
        <taxon>Eubacteriales</taxon>
        <taxon>Clostridiaceae</taxon>
        <taxon>Clostridium</taxon>
    </lineage>
</organism>
<dbReference type="EMBL" id="FOKI01000006">
    <property type="protein sequence ID" value="SFA92853.1"/>
    <property type="molecule type" value="Genomic_DNA"/>
</dbReference>
<dbReference type="PANTHER" id="PTHR48100">
    <property type="entry name" value="BROAD-SPECIFICITY PHOSPHATASE YOR283W-RELATED"/>
    <property type="match status" value="1"/>
</dbReference>
<dbReference type="CDD" id="cd07067">
    <property type="entry name" value="HP_PGM_like"/>
    <property type="match status" value="1"/>
</dbReference>
<dbReference type="PANTHER" id="PTHR48100:SF1">
    <property type="entry name" value="HISTIDINE PHOSPHATASE FAMILY PROTEIN-RELATED"/>
    <property type="match status" value="1"/>
</dbReference>
<name>A0A1I0WY78_9CLOT</name>
<dbReference type="GO" id="GO:0005737">
    <property type="term" value="C:cytoplasm"/>
    <property type="evidence" value="ECO:0007669"/>
    <property type="project" value="TreeGrafter"/>
</dbReference>
<evidence type="ECO:0000256" key="2">
    <source>
        <dbReference type="PIRSR" id="PIRSR613078-2"/>
    </source>
</evidence>
<keyword evidence="4" id="KW-1185">Reference proteome</keyword>
<reference evidence="3 4" key="1">
    <citation type="submission" date="2016-10" db="EMBL/GenBank/DDBJ databases">
        <authorList>
            <person name="de Groot N.N."/>
        </authorList>
    </citation>
    <scope>NUCLEOTIDE SEQUENCE [LARGE SCALE GENOMIC DNA]</scope>
    <source>
        <strain evidence="3 4">DSM 12271</strain>
    </source>
</reference>
<dbReference type="SMART" id="SM00855">
    <property type="entry name" value="PGAM"/>
    <property type="match status" value="1"/>
</dbReference>
<dbReference type="RefSeq" id="WP_090039522.1">
    <property type="nucleotide sequence ID" value="NZ_FOKI01000006.1"/>
</dbReference>
<sequence>MKIYIVRHGYTHWNSLGKLQGVQDTELHETGLEQAKTLGKRLKCENITKIYTSPLKRAFTTAEIINEYTHVPIIKDENLIEMNFGVWQGLTLEDVKKVHSKFFSYWDDNRFETVIPNGESYEIVSIRAFKTIEKIAKSNDKNVLLISHGSLIRALFCKILNINIKDSDNLNIDNCGISVLEYKDGCFFIETINDLGHFQ</sequence>
<dbReference type="AlphaFoldDB" id="A0A1I0WY78"/>
<feature type="active site" description="Tele-phosphohistidine intermediate" evidence="1">
    <location>
        <position position="8"/>
    </location>
</feature>
<dbReference type="InterPro" id="IPR050275">
    <property type="entry name" value="PGM_Phosphatase"/>
</dbReference>
<dbReference type="InterPro" id="IPR013078">
    <property type="entry name" value="His_Pase_superF_clade-1"/>
</dbReference>
<feature type="active site" description="Proton donor/acceptor" evidence="1">
    <location>
        <position position="81"/>
    </location>
</feature>
<dbReference type="InterPro" id="IPR029033">
    <property type="entry name" value="His_PPase_superfam"/>
</dbReference>
<dbReference type="STRING" id="84698.SAMN04488528_1006107"/>
<dbReference type="OrthoDB" id="9781415at2"/>
<feature type="binding site" evidence="2">
    <location>
        <position position="57"/>
    </location>
    <ligand>
        <name>substrate</name>
    </ligand>
</feature>